<dbReference type="GO" id="GO:0030863">
    <property type="term" value="C:cortical cytoskeleton"/>
    <property type="evidence" value="ECO:0007669"/>
    <property type="project" value="TreeGrafter"/>
</dbReference>
<evidence type="ECO:0000256" key="1">
    <source>
        <dbReference type="ARBA" id="ARBA00022467"/>
    </source>
</evidence>
<dbReference type="GO" id="GO:0030036">
    <property type="term" value="P:actin cytoskeleton organization"/>
    <property type="evidence" value="ECO:0007669"/>
    <property type="project" value="TreeGrafter"/>
</dbReference>
<dbReference type="Pfam" id="PF01267">
    <property type="entry name" value="F-actin_cap_A"/>
    <property type="match status" value="1"/>
</dbReference>
<sequence>MDYSKITGYSCTGRWRSEWTIKIPDEPIGGTFSVHGVIKVQTHLYEEGNVQLISSKEVDFSVTAPNAKAFANECVRHIKNAEIAYQISDADSYCTPIGPYCPFLAGMVSPRSVCVCVCVKMIFGSSDRSLDCSTKPRVP</sequence>
<organism evidence="4 5">
    <name type="scientific">Opisthorchis viverrini</name>
    <name type="common">Southeast Asian liver fluke</name>
    <dbReference type="NCBI Taxonomy" id="6198"/>
    <lineage>
        <taxon>Eukaryota</taxon>
        <taxon>Metazoa</taxon>
        <taxon>Spiralia</taxon>
        <taxon>Lophotrochozoa</taxon>
        <taxon>Platyhelminthes</taxon>
        <taxon>Trematoda</taxon>
        <taxon>Digenea</taxon>
        <taxon>Opisthorchiida</taxon>
        <taxon>Opisthorchiata</taxon>
        <taxon>Opisthorchiidae</taxon>
        <taxon>Opisthorchis</taxon>
    </lineage>
</organism>
<keyword evidence="5" id="KW-1185">Reference proteome</keyword>
<keyword evidence="1 3" id="KW-0117">Actin capping</keyword>
<dbReference type="GO" id="GO:0051015">
    <property type="term" value="F:actin filament binding"/>
    <property type="evidence" value="ECO:0007669"/>
    <property type="project" value="TreeGrafter"/>
</dbReference>
<dbReference type="PANTHER" id="PTHR10653">
    <property type="entry name" value="F-ACTIN-CAPPING PROTEIN SUBUNIT ALPHA"/>
    <property type="match status" value="1"/>
</dbReference>
<dbReference type="EMBL" id="KV893838">
    <property type="protein sequence ID" value="OON18798.1"/>
    <property type="molecule type" value="Genomic_DNA"/>
</dbReference>
<keyword evidence="2 3" id="KW-0009">Actin-binding</keyword>
<gene>
    <name evidence="4" type="ORF">X801_05344</name>
</gene>
<dbReference type="SUPFAM" id="SSF90096">
    <property type="entry name" value="Subunits of heterodimeric actin filament capping protein Capz"/>
    <property type="match status" value="1"/>
</dbReference>
<accession>A0A1S8WWG0</accession>
<dbReference type="AlphaFoldDB" id="A0A1S8WWG0"/>
<dbReference type="InterPro" id="IPR042276">
    <property type="entry name" value="CapZ_alpha/beta_2"/>
</dbReference>
<comment type="similarity">
    <text evidence="3">Belongs to the F-actin-capping protein alpha subunit family.</text>
</comment>
<dbReference type="Gene3D" id="3.90.1150.210">
    <property type="entry name" value="F-actin capping protein, beta subunit"/>
    <property type="match status" value="1"/>
</dbReference>
<dbReference type="GO" id="GO:0008290">
    <property type="term" value="C:F-actin capping protein complex"/>
    <property type="evidence" value="ECO:0007669"/>
    <property type="project" value="UniProtKB-UniRule"/>
</dbReference>
<comment type="function">
    <text evidence="3">F-actin-capping proteins bind in a Ca(2+)-independent manner to the fast growing ends of actin filaments (barbed end) thereby blocking the exchange of subunits at these ends. Unlike other capping proteins (such as gelsolin and severin), these proteins do not sever actin filaments.</text>
</comment>
<comment type="subunit">
    <text evidence="3">Heterodimer of an alpha and a beta subunit.</text>
</comment>
<reference evidence="4 5" key="1">
    <citation type="submission" date="2015-03" db="EMBL/GenBank/DDBJ databases">
        <title>Draft genome of the nematode, Opisthorchis viverrini.</title>
        <authorList>
            <person name="Mitreva M."/>
        </authorList>
    </citation>
    <scope>NUCLEOTIDE SEQUENCE [LARGE SCALE GENOMIC DNA]</scope>
    <source>
        <strain evidence="4">Khon Kaen</strain>
    </source>
</reference>
<dbReference type="InterPro" id="IPR002189">
    <property type="entry name" value="CapZ_alpha"/>
</dbReference>
<dbReference type="PANTHER" id="PTHR10653:SF0">
    <property type="entry name" value="F-ACTIN-CAPPING PROTEIN SUBUNIT ALPHA"/>
    <property type="match status" value="1"/>
</dbReference>
<evidence type="ECO:0000313" key="4">
    <source>
        <dbReference type="EMBL" id="OON18798.1"/>
    </source>
</evidence>
<evidence type="ECO:0000313" key="5">
    <source>
        <dbReference type="Proteomes" id="UP000243686"/>
    </source>
</evidence>
<evidence type="ECO:0000256" key="3">
    <source>
        <dbReference type="RuleBase" id="RU365077"/>
    </source>
</evidence>
<dbReference type="Proteomes" id="UP000243686">
    <property type="component" value="Unassembled WGS sequence"/>
</dbReference>
<protein>
    <recommendedName>
        <fullName evidence="3">F-actin-capping protein subunit alpha</fullName>
    </recommendedName>
</protein>
<name>A0A1S8WWG0_OPIVI</name>
<proteinExistence type="inferred from homology"/>
<evidence type="ECO:0000256" key="2">
    <source>
        <dbReference type="ARBA" id="ARBA00023203"/>
    </source>
</evidence>
<dbReference type="InterPro" id="IPR037282">
    <property type="entry name" value="CapZ_alpha/beta"/>
</dbReference>
<dbReference type="GO" id="GO:0051016">
    <property type="term" value="P:barbed-end actin filament capping"/>
    <property type="evidence" value="ECO:0007669"/>
    <property type="project" value="UniProtKB-UniRule"/>
</dbReference>